<feature type="signal peptide" evidence="18">
    <location>
        <begin position="1"/>
        <end position="26"/>
    </location>
</feature>
<evidence type="ECO:0000256" key="1">
    <source>
        <dbReference type="ARBA" id="ARBA00004141"/>
    </source>
</evidence>
<dbReference type="GO" id="GO:0015276">
    <property type="term" value="F:ligand-gated monoatomic ion channel activity"/>
    <property type="evidence" value="ECO:0007669"/>
    <property type="project" value="InterPro"/>
</dbReference>
<evidence type="ECO:0000256" key="6">
    <source>
        <dbReference type="ARBA" id="ARBA00022729"/>
    </source>
</evidence>
<feature type="domain" description="Ionotropic glutamate receptor C-terminal" evidence="19">
    <location>
        <begin position="459"/>
        <end position="763"/>
    </location>
</feature>
<organism evidence="20">
    <name type="scientific">Fagus sylvatica</name>
    <name type="common">Beechnut</name>
    <dbReference type="NCBI Taxonomy" id="28930"/>
    <lineage>
        <taxon>Eukaryota</taxon>
        <taxon>Viridiplantae</taxon>
        <taxon>Streptophyta</taxon>
        <taxon>Embryophyta</taxon>
        <taxon>Tracheophyta</taxon>
        <taxon>Spermatophyta</taxon>
        <taxon>Magnoliopsida</taxon>
        <taxon>eudicotyledons</taxon>
        <taxon>Gunneridae</taxon>
        <taxon>Pentapetalae</taxon>
        <taxon>rosids</taxon>
        <taxon>fabids</taxon>
        <taxon>Fagales</taxon>
        <taxon>Fagaceae</taxon>
        <taxon>Fagus</taxon>
    </lineage>
</organism>
<dbReference type="AlphaFoldDB" id="A0A2N9I7R3"/>
<feature type="transmembrane region" description="Helical" evidence="17">
    <location>
        <begin position="575"/>
        <end position="595"/>
    </location>
</feature>
<evidence type="ECO:0000256" key="8">
    <source>
        <dbReference type="ARBA" id="ARBA00023065"/>
    </source>
</evidence>
<dbReference type="PIRSF" id="PIRSF037090">
    <property type="entry name" value="Iontro_Glu-like_rcpt_pln"/>
    <property type="match status" value="1"/>
</dbReference>
<evidence type="ECO:0000256" key="2">
    <source>
        <dbReference type="ARBA" id="ARBA00008685"/>
    </source>
</evidence>
<protein>
    <recommendedName>
        <fullName evidence="15">Glutamate receptor</fullName>
    </recommendedName>
</protein>
<gene>
    <name evidence="20" type="ORF">FSB_LOCUS49909</name>
</gene>
<dbReference type="CDD" id="cd19990">
    <property type="entry name" value="PBP1_GABAb_receptor_plant"/>
    <property type="match status" value="1"/>
</dbReference>
<keyword evidence="6 18" id="KW-0732">Signal</keyword>
<dbReference type="InterPro" id="IPR001320">
    <property type="entry name" value="Iontro_rcpt_C"/>
</dbReference>
<evidence type="ECO:0000256" key="17">
    <source>
        <dbReference type="SAM" id="Phobius"/>
    </source>
</evidence>
<dbReference type="PANTHER" id="PTHR34836:SF1">
    <property type="entry name" value="OS09G0428600 PROTEIN"/>
    <property type="match status" value="1"/>
</dbReference>
<keyword evidence="5 17" id="KW-0812">Transmembrane</keyword>
<evidence type="ECO:0000256" key="14">
    <source>
        <dbReference type="ARBA" id="ARBA00049638"/>
    </source>
</evidence>
<comment type="subunit">
    <text evidence="3">May form heteromers.</text>
</comment>
<evidence type="ECO:0000256" key="10">
    <source>
        <dbReference type="ARBA" id="ARBA00023170"/>
    </source>
</evidence>
<evidence type="ECO:0000256" key="9">
    <source>
        <dbReference type="ARBA" id="ARBA00023136"/>
    </source>
</evidence>
<dbReference type="InterPro" id="IPR028082">
    <property type="entry name" value="Peripla_BP_I"/>
</dbReference>
<dbReference type="FunFam" id="3.40.190.10:FF:000195">
    <property type="entry name" value="Glutamate receptor 2.7"/>
    <property type="match status" value="1"/>
</dbReference>
<evidence type="ECO:0000256" key="5">
    <source>
        <dbReference type="ARBA" id="ARBA00022692"/>
    </source>
</evidence>
<name>A0A2N9I7R3_FAGSY</name>
<keyword evidence="7 17" id="KW-1133">Transmembrane helix</keyword>
<evidence type="ECO:0000256" key="16">
    <source>
        <dbReference type="PIRSR" id="PIRSR037090-50"/>
    </source>
</evidence>
<feature type="transmembrane region" description="Helical" evidence="17">
    <location>
        <begin position="634"/>
        <end position="653"/>
    </location>
</feature>
<dbReference type="FunFam" id="3.40.50.2300:FF:000195">
    <property type="entry name" value="Glutamate receptor"/>
    <property type="match status" value="1"/>
</dbReference>
<dbReference type="SMART" id="SM00079">
    <property type="entry name" value="PBPe"/>
    <property type="match status" value="1"/>
</dbReference>
<evidence type="ECO:0000256" key="4">
    <source>
        <dbReference type="ARBA" id="ARBA00022448"/>
    </source>
</evidence>
<dbReference type="GO" id="GO:0016020">
    <property type="term" value="C:membrane"/>
    <property type="evidence" value="ECO:0007669"/>
    <property type="project" value="UniProtKB-SubCell"/>
</dbReference>
<evidence type="ECO:0000256" key="18">
    <source>
        <dbReference type="SAM" id="SignalP"/>
    </source>
</evidence>
<comment type="function">
    <text evidence="14">Glutamate-gated receptor that probably acts as a non-selective cation channel. May be involved in light-signal transduction and calcium homeostasis via the regulation of calcium influx into cells.</text>
</comment>
<feature type="transmembrane region" description="Helical" evidence="17">
    <location>
        <begin position="784"/>
        <end position="808"/>
    </location>
</feature>
<keyword evidence="10 15" id="KW-0675">Receptor</keyword>
<reference evidence="20" key="1">
    <citation type="submission" date="2018-02" db="EMBL/GenBank/DDBJ databases">
        <authorList>
            <person name="Cohen D.B."/>
            <person name="Kent A.D."/>
        </authorList>
    </citation>
    <scope>NUCLEOTIDE SEQUENCE</scope>
</reference>
<comment type="similarity">
    <text evidence="2 15">Belongs to the glutamate-gated ion channel (TC 1.A.10.1) family.</text>
</comment>
<feature type="disulfide bond" evidence="16">
    <location>
        <begin position="711"/>
        <end position="767"/>
    </location>
</feature>
<evidence type="ECO:0000256" key="12">
    <source>
        <dbReference type="ARBA" id="ARBA00023286"/>
    </source>
</evidence>
<dbReference type="InterPro" id="IPR001828">
    <property type="entry name" value="ANF_lig-bd_rcpt"/>
</dbReference>
<dbReference type="Pfam" id="PF01094">
    <property type="entry name" value="ANF_receptor"/>
    <property type="match status" value="1"/>
</dbReference>
<evidence type="ECO:0000256" key="3">
    <source>
        <dbReference type="ARBA" id="ARBA00011095"/>
    </source>
</evidence>
<dbReference type="SUPFAM" id="SSF53822">
    <property type="entry name" value="Periplasmic binding protein-like I"/>
    <property type="match status" value="1"/>
</dbReference>
<dbReference type="CDD" id="cd13686">
    <property type="entry name" value="GluR_Plant"/>
    <property type="match status" value="1"/>
</dbReference>
<dbReference type="Pfam" id="PF00060">
    <property type="entry name" value="Lig_chan"/>
    <property type="match status" value="1"/>
</dbReference>
<dbReference type="PANTHER" id="PTHR34836">
    <property type="entry name" value="OS06G0188250 PROTEIN"/>
    <property type="match status" value="1"/>
</dbReference>
<keyword evidence="16" id="KW-1015">Disulfide bond</keyword>
<keyword evidence="4 15" id="KW-0813">Transport</keyword>
<proteinExistence type="inferred from homology"/>
<evidence type="ECO:0000313" key="20">
    <source>
        <dbReference type="EMBL" id="SPD22027.1"/>
    </source>
</evidence>
<keyword evidence="12 15" id="KW-1071">Ligand-gated ion channel</keyword>
<comment type="function">
    <text evidence="15">Glutamate-gated receptor that probably acts as non-selective cation channel.</text>
</comment>
<comment type="subcellular location">
    <subcellularLocation>
        <location evidence="1">Membrane</location>
        <topology evidence="1">Multi-pass membrane protein</topology>
    </subcellularLocation>
</comment>
<dbReference type="FunFam" id="3.40.50.2300:FF:000169">
    <property type="entry name" value="Glutamate receptor"/>
    <property type="match status" value="1"/>
</dbReference>
<evidence type="ECO:0000259" key="19">
    <source>
        <dbReference type="SMART" id="SM00079"/>
    </source>
</evidence>
<dbReference type="InterPro" id="IPR017103">
    <property type="entry name" value="Iontropic_Glu_rcpt_pln"/>
</dbReference>
<evidence type="ECO:0000256" key="13">
    <source>
        <dbReference type="ARBA" id="ARBA00023303"/>
    </source>
</evidence>
<dbReference type="SUPFAM" id="SSF53850">
    <property type="entry name" value="Periplasmic binding protein-like II"/>
    <property type="match status" value="1"/>
</dbReference>
<dbReference type="Gene3D" id="1.10.287.70">
    <property type="match status" value="1"/>
</dbReference>
<evidence type="ECO:0000256" key="7">
    <source>
        <dbReference type="ARBA" id="ARBA00022989"/>
    </source>
</evidence>
<evidence type="ECO:0000256" key="11">
    <source>
        <dbReference type="ARBA" id="ARBA00023180"/>
    </source>
</evidence>
<dbReference type="Gene3D" id="3.40.50.2300">
    <property type="match status" value="3"/>
</dbReference>
<keyword evidence="9 15" id="KW-0472">Membrane</keyword>
<dbReference type="InterPro" id="IPR044440">
    <property type="entry name" value="GABAb_receptor_plant_PBP1"/>
</dbReference>
<dbReference type="InterPro" id="IPR015683">
    <property type="entry name" value="Ionotropic_Glu_rcpt"/>
</dbReference>
<evidence type="ECO:0000256" key="15">
    <source>
        <dbReference type="PIRNR" id="PIRNR037090"/>
    </source>
</evidence>
<dbReference type="Gene3D" id="3.40.190.10">
    <property type="entry name" value="Periplasmic binding protein-like II"/>
    <property type="match status" value="2"/>
</dbReference>
<keyword evidence="11" id="KW-0325">Glycoprotein</keyword>
<accession>A0A2N9I7R3</accession>
<keyword evidence="8 15" id="KW-0406">Ion transport</keyword>
<dbReference type="FunFam" id="1.10.287.70:FF:000037">
    <property type="entry name" value="Glutamate receptor"/>
    <property type="match status" value="1"/>
</dbReference>
<dbReference type="EMBL" id="OIVN01005337">
    <property type="protein sequence ID" value="SPD22027.1"/>
    <property type="molecule type" value="Genomic_DNA"/>
</dbReference>
<feature type="chain" id="PRO_5015003161" description="Glutamate receptor" evidence="18">
    <location>
        <begin position="27"/>
        <end position="969"/>
    </location>
</feature>
<keyword evidence="13 15" id="KW-0407">Ion channel</keyword>
<sequence length="969" mass="107659">MKIPNKIAFSLFIFIILSERNFLAKAQNTTIPVNVGVILNFDTWNGKMGLSCINMSLSDFYASNSNYKTRLILNSRDSKDDVVGAAAAALDLIKNVEVQAIIGPQSSMQANFVIDLGEKAQVPIISFSATSPSLTSLRSSYFFQVAQNDSSQVKAISAIIQAYGWREAVPIYIDNEYGQGIIPFLIDALQNVDARVPYRSAIPSSASDDQIGQELYKLMTMQTRVFIVHMSTNLSSRLFTKAKEIGMMSEGYVWIITSGMTNSIRSIESSAHNSMQGVLGVKTYVPNTKELENFTVRWKRKFHQDNPTILNVELNVIGLWAYDAFSALARAVEIVGTTNFGFEKTNASSNLTDLETFGVSLNGPKLREALWGTRFRGLSGEFSLDNGQLQSSTFQIINVNGNGEREIAFWTPENGLVRKLNSTNTSTYSTSRYNLGPIIWPGDSSSVPKGWEIPTNGKKLRIGVPVKDGFSEFVKVTHDPSTNTTHVTGYCIEILRDCNEKLYHMLLATSTFPLQSLMVKALNFDAVVGDTTIIANRSNFVDFTLPYTESGVSMIVPIKDSERKNAWVFLKPLTWDLWITSGCFFVFIGFVIWVLEHRINEEFRGPPSHEIGTSLWYSFSTMVFAQRETVVSNLARFVVIVWVFVVLILTQSYTASLASLLTVQQLQPTVTDVNQLIKSGEYVGYLQSANGGIAAAIDEIPYMKLFLRNYCSKYTMLESIYKTDGFGFAFPIGSPLVSDVSRAILNVTEGEKMKQIEKAWLGEQTNCPDSSTQVSSGGLSLASFWGLFLIAGSASLSALIISVSMFLYKERHKILVRFDSERSIWRRVRHTFRIFDGKDLSSHTFRKRAPQDISGIDSVHAIGASDHASPNNNFPPSPSSCSVQIEPQFAFSNSGTPPREYCHPNPNSHSFQLAQAIELIDHTGFLLGGGRIRDFDDLPMNDLDGSNDIYSEGLPLEDNIHQINDDLGF</sequence>